<dbReference type="RefSeq" id="WP_309039250.1">
    <property type="nucleotide sequence ID" value="NZ_JAVIFY010000009.1"/>
</dbReference>
<protein>
    <recommendedName>
        <fullName evidence="3">Orphan protein</fullName>
    </recommendedName>
</protein>
<keyword evidence="2" id="KW-1185">Reference proteome</keyword>
<name>A0ABU1BDM5_PSEHA</name>
<sequence length="63" mass="6951">MKPKAEFKHNHKLTGSVSKALKGNIDHDFACSPEEISKGFTIDSRNGEFVSCSQLSREAIKSI</sequence>
<evidence type="ECO:0008006" key="3">
    <source>
        <dbReference type="Google" id="ProtNLM"/>
    </source>
</evidence>
<reference evidence="1 2" key="1">
    <citation type="submission" date="2023-08" db="EMBL/GenBank/DDBJ databases">
        <title>Pseudoalteromonas haloplanktis LL1 genome.</title>
        <authorList>
            <person name="Wu S."/>
        </authorList>
    </citation>
    <scope>NUCLEOTIDE SEQUENCE [LARGE SCALE GENOMIC DNA]</scope>
    <source>
        <strain evidence="1 2">LL1</strain>
    </source>
</reference>
<evidence type="ECO:0000313" key="1">
    <source>
        <dbReference type="EMBL" id="MDQ9092580.1"/>
    </source>
</evidence>
<comment type="caution">
    <text evidence="1">The sequence shown here is derived from an EMBL/GenBank/DDBJ whole genome shotgun (WGS) entry which is preliminary data.</text>
</comment>
<dbReference type="EMBL" id="JAVIFY010000009">
    <property type="protein sequence ID" value="MDQ9092580.1"/>
    <property type="molecule type" value="Genomic_DNA"/>
</dbReference>
<gene>
    <name evidence="1" type="ORF">RC083_13365</name>
</gene>
<dbReference type="Proteomes" id="UP001226574">
    <property type="component" value="Unassembled WGS sequence"/>
</dbReference>
<proteinExistence type="predicted"/>
<organism evidence="1 2">
    <name type="scientific">Pseudoalteromonas haloplanktis</name>
    <name type="common">Alteromonas haloplanktis</name>
    <dbReference type="NCBI Taxonomy" id="228"/>
    <lineage>
        <taxon>Bacteria</taxon>
        <taxon>Pseudomonadati</taxon>
        <taxon>Pseudomonadota</taxon>
        <taxon>Gammaproteobacteria</taxon>
        <taxon>Alteromonadales</taxon>
        <taxon>Pseudoalteromonadaceae</taxon>
        <taxon>Pseudoalteromonas</taxon>
    </lineage>
</organism>
<accession>A0ABU1BDM5</accession>
<evidence type="ECO:0000313" key="2">
    <source>
        <dbReference type="Proteomes" id="UP001226574"/>
    </source>
</evidence>